<comment type="caution">
    <text evidence="1">The sequence shown here is derived from an EMBL/GenBank/DDBJ whole genome shotgun (WGS) entry which is preliminary data.</text>
</comment>
<keyword evidence="2" id="KW-1185">Reference proteome</keyword>
<dbReference type="InterPro" id="IPR036909">
    <property type="entry name" value="Cyt_c-like_dom_sf"/>
</dbReference>
<dbReference type="Gene3D" id="1.10.760.10">
    <property type="entry name" value="Cytochrome c-like domain"/>
    <property type="match status" value="1"/>
</dbReference>
<dbReference type="PROSITE" id="PS51257">
    <property type="entry name" value="PROKAR_LIPOPROTEIN"/>
    <property type="match status" value="1"/>
</dbReference>
<gene>
    <name evidence="1" type="ORF">E5L68_003030</name>
</gene>
<dbReference type="Proteomes" id="UP001517367">
    <property type="component" value="Unassembled WGS sequence"/>
</dbReference>
<dbReference type="EMBL" id="SRMP02000002">
    <property type="protein sequence ID" value="MFN0290345.1"/>
    <property type="molecule type" value="Genomic_DNA"/>
</dbReference>
<reference evidence="1 2" key="1">
    <citation type="submission" date="2024-12" db="EMBL/GenBank/DDBJ databases">
        <authorList>
            <person name="Hu S."/>
        </authorList>
    </citation>
    <scope>NUCLEOTIDE SEQUENCE [LARGE SCALE GENOMIC DNA]</scope>
    <source>
        <strain evidence="1 2">P-25</strain>
    </source>
</reference>
<dbReference type="RefSeq" id="WP_171046975.1">
    <property type="nucleotide sequence ID" value="NZ_SRMP02000002.1"/>
</dbReference>
<protein>
    <submittedName>
        <fullName evidence="1">C-type cytochrome</fullName>
    </submittedName>
</protein>
<dbReference type="SUPFAM" id="SSF46626">
    <property type="entry name" value="Cytochrome c"/>
    <property type="match status" value="1"/>
</dbReference>
<proteinExistence type="predicted"/>
<accession>A0ABW9JDE4</accession>
<organism evidence="1 2">
    <name type="scientific">Pedobacter helvus</name>
    <dbReference type="NCBI Taxonomy" id="2563444"/>
    <lineage>
        <taxon>Bacteria</taxon>
        <taxon>Pseudomonadati</taxon>
        <taxon>Bacteroidota</taxon>
        <taxon>Sphingobacteriia</taxon>
        <taxon>Sphingobacteriales</taxon>
        <taxon>Sphingobacteriaceae</taxon>
        <taxon>Pedobacter</taxon>
    </lineage>
</organism>
<name>A0ABW9JDE4_9SPHI</name>
<evidence type="ECO:0000313" key="2">
    <source>
        <dbReference type="Proteomes" id="UP001517367"/>
    </source>
</evidence>
<sequence>MDFSTKYKQLWLLSLISVCYVLLFSCNLKEENELQEAELDREITSNAYKQKCSPCHAVGYQLIGPALAQVTDYPDTLVKKYKAQEKCHVGVGKASKKELELIIEYLKISNVFPDPTLNSF</sequence>
<evidence type="ECO:0000313" key="1">
    <source>
        <dbReference type="EMBL" id="MFN0290345.1"/>
    </source>
</evidence>